<comment type="similarity">
    <text evidence="4">Belongs to the LptD family.</text>
</comment>
<comment type="function">
    <text evidence="4">Together with LptE, is involved in the assembly of lipopolysaccharide (LPS) at the surface of the outer membrane.</text>
</comment>
<comment type="subunit">
    <text evidence="4">Component of the lipopolysaccharide transport and assembly complex. Interacts with LptE and LptA.</text>
</comment>
<dbReference type="OrthoDB" id="9760225at2"/>
<comment type="subcellular location">
    <subcellularLocation>
        <location evidence="4">Cell outer membrane</location>
    </subcellularLocation>
</comment>
<dbReference type="KEGG" id="cser:CCO03_02355"/>
<accession>A0A1Y0EJT2</accession>
<sequence precursor="true">MRTSLCLDMRASLPPPRPSCLTPTALACWLLCVSGAVFAQAAPDSAQPAFGGLGLRATPSLQEQVPEGQSALIVTGDELTNRSEFEMGVRGNAQLRRPGLSVRANELHYDQFSDQATATGQVHINQQGNEFSGDRLRLRLNASQGDFSNVNYKLLANGAHGVASQATFLDSDRTLIDNATYSTCPIPTDPNAPPPWVLTADHIELDTEAQVGRASGAKLQFYGLTVLPLPNMSFPLSSNRKSGWLPPTFGLNNRSGFELTAPYYFNIAPNRDAMLFPTLLSKRGVNLGGQFRYLEDNYRGSLTASVLPGDRLANNDTRWSYALQHSHDIQTGIEAVGNLGLNLNLNRVSDDQYWRDFPRENNSAAQRVLTQRLLNSEGTLTWNRGDFSLLARAQKWQTLQDVSAPIVPPYDRLPQLAGRWAKSDFGPGLQASVDVDYTKFRADRAYTGQPNAERSFARFEISRPWEQPGWFITPKMQYHASTYRFDAPLADGRTSYSRSLPTFSLDGGLRFEREAKFGGQNYTMTLEPRSFYTYTPYRDQSQLPVYDTAAYDFNFATIYTENAFVGNDRIADNHSLTTGVTSRLLDAETGAEKLAVGIAQRYRFKDQRVTMPGVDAYSERLSDILVGGRVSWNPRWSVDSVVQYNPKLNRSIRSTIGARYSPSPYRTVSMAYRLQRGQSEQVDVGWQWPINDLWGDKGENLGAGRGQGSNRWYSVGRLNYSLRDSRLVDAVVGFEYDACCWIGRVVFERLQSTTVTATKRVLFQIEFVGFARVGSNPLQTLKDNVPRYQYLRETVETPSRFSNYE</sequence>
<keyword evidence="1 4" id="KW-0732">Signal</keyword>
<feature type="domain" description="LptD C-terminal" evidence="6">
    <location>
        <begin position="317"/>
        <end position="694"/>
    </location>
</feature>
<evidence type="ECO:0000313" key="7">
    <source>
        <dbReference type="EMBL" id="ARU03681.1"/>
    </source>
</evidence>
<feature type="signal peptide" evidence="4">
    <location>
        <begin position="1"/>
        <end position="41"/>
    </location>
</feature>
<dbReference type="InterPro" id="IPR007543">
    <property type="entry name" value="LptD_C"/>
</dbReference>
<keyword evidence="2 4" id="KW-0472">Membrane</keyword>
<dbReference type="GO" id="GO:0009279">
    <property type="term" value="C:cell outer membrane"/>
    <property type="evidence" value="ECO:0007669"/>
    <property type="project" value="UniProtKB-SubCell"/>
</dbReference>
<organism evidence="7 8">
    <name type="scientific">Comamonas serinivorans</name>
    <dbReference type="NCBI Taxonomy" id="1082851"/>
    <lineage>
        <taxon>Bacteria</taxon>
        <taxon>Pseudomonadati</taxon>
        <taxon>Pseudomonadota</taxon>
        <taxon>Betaproteobacteria</taxon>
        <taxon>Burkholderiales</taxon>
        <taxon>Comamonadaceae</taxon>
        <taxon>Comamonas</taxon>
    </lineage>
</organism>
<name>A0A1Y0EJT2_9BURK</name>
<reference evidence="7 8" key="1">
    <citation type="submission" date="2017-05" db="EMBL/GenBank/DDBJ databases">
        <authorList>
            <person name="Song R."/>
            <person name="Chenine A.L."/>
            <person name="Ruprecht R.M."/>
        </authorList>
    </citation>
    <scope>NUCLEOTIDE SEQUENCE [LARGE SCALE GENOMIC DNA]</scope>
    <source>
        <strain evidence="7 8">DSM 26136</strain>
    </source>
</reference>
<dbReference type="Gene3D" id="2.60.450.10">
    <property type="entry name" value="Lipopolysaccharide (LPS) transport protein A like domain"/>
    <property type="match status" value="1"/>
</dbReference>
<dbReference type="PROSITE" id="PS51257">
    <property type="entry name" value="PROKAR_LIPOPROTEIN"/>
    <property type="match status" value="1"/>
</dbReference>
<dbReference type="InterPro" id="IPR020889">
    <property type="entry name" value="LipoPS_assembly_LptD"/>
</dbReference>
<dbReference type="PANTHER" id="PTHR30189:SF1">
    <property type="entry name" value="LPS-ASSEMBLY PROTEIN LPTD"/>
    <property type="match status" value="1"/>
</dbReference>
<dbReference type="Proteomes" id="UP000196138">
    <property type="component" value="Chromosome"/>
</dbReference>
<evidence type="ECO:0000256" key="2">
    <source>
        <dbReference type="ARBA" id="ARBA00023136"/>
    </source>
</evidence>
<evidence type="ECO:0000313" key="8">
    <source>
        <dbReference type="Proteomes" id="UP000196138"/>
    </source>
</evidence>
<dbReference type="PANTHER" id="PTHR30189">
    <property type="entry name" value="LPS-ASSEMBLY PROTEIN"/>
    <property type="match status" value="1"/>
</dbReference>
<dbReference type="GO" id="GO:1990351">
    <property type="term" value="C:transporter complex"/>
    <property type="evidence" value="ECO:0007669"/>
    <property type="project" value="TreeGrafter"/>
</dbReference>
<dbReference type="EMBL" id="CP021455">
    <property type="protein sequence ID" value="ARU03681.1"/>
    <property type="molecule type" value="Genomic_DNA"/>
</dbReference>
<keyword evidence="8" id="KW-1185">Reference proteome</keyword>
<dbReference type="HAMAP" id="MF_01411">
    <property type="entry name" value="LPS_assembly_LptD"/>
    <property type="match status" value="1"/>
</dbReference>
<comment type="caution">
    <text evidence="4">Lacks conserved residue(s) required for the propagation of feature annotation.</text>
</comment>
<gene>
    <name evidence="4" type="primary">lptD</name>
    <name evidence="7" type="ORF">CCO03_02355</name>
</gene>
<evidence type="ECO:0000256" key="1">
    <source>
        <dbReference type="ARBA" id="ARBA00022729"/>
    </source>
</evidence>
<keyword evidence="3 4" id="KW-0998">Cell outer membrane</keyword>
<dbReference type="GO" id="GO:0015920">
    <property type="term" value="P:lipopolysaccharide transport"/>
    <property type="evidence" value="ECO:0007669"/>
    <property type="project" value="InterPro"/>
</dbReference>
<dbReference type="Pfam" id="PF03968">
    <property type="entry name" value="LptD_N"/>
    <property type="match status" value="1"/>
</dbReference>
<dbReference type="Pfam" id="PF04453">
    <property type="entry name" value="LptD"/>
    <property type="match status" value="1"/>
</dbReference>
<evidence type="ECO:0000256" key="3">
    <source>
        <dbReference type="ARBA" id="ARBA00023237"/>
    </source>
</evidence>
<feature type="domain" description="Organic solvent tolerance-like N-terminal" evidence="5">
    <location>
        <begin position="102"/>
        <end position="210"/>
    </location>
</feature>
<protein>
    <recommendedName>
        <fullName evidence="4">LPS-assembly protein LptD</fullName>
    </recommendedName>
</protein>
<evidence type="ECO:0000259" key="6">
    <source>
        <dbReference type="Pfam" id="PF04453"/>
    </source>
</evidence>
<evidence type="ECO:0000256" key="4">
    <source>
        <dbReference type="HAMAP-Rule" id="MF_01411"/>
    </source>
</evidence>
<dbReference type="InterPro" id="IPR050218">
    <property type="entry name" value="LptD"/>
</dbReference>
<dbReference type="AlphaFoldDB" id="A0A1Y0EJT2"/>
<feature type="chain" id="PRO_5013408100" description="LPS-assembly protein LptD" evidence="4">
    <location>
        <begin position="42"/>
        <end position="805"/>
    </location>
</feature>
<evidence type="ECO:0000259" key="5">
    <source>
        <dbReference type="Pfam" id="PF03968"/>
    </source>
</evidence>
<dbReference type="GO" id="GO:0043165">
    <property type="term" value="P:Gram-negative-bacterium-type cell outer membrane assembly"/>
    <property type="evidence" value="ECO:0007669"/>
    <property type="project" value="UniProtKB-UniRule"/>
</dbReference>
<dbReference type="InterPro" id="IPR005653">
    <property type="entry name" value="OstA-like_N"/>
</dbReference>
<proteinExistence type="inferred from homology"/>